<dbReference type="EMBL" id="JAUIZM010000011">
    <property type="protein sequence ID" value="KAK1358297.1"/>
    <property type="molecule type" value="Genomic_DNA"/>
</dbReference>
<evidence type="ECO:0000313" key="3">
    <source>
        <dbReference type="Proteomes" id="UP001237642"/>
    </source>
</evidence>
<comment type="caution">
    <text evidence="2">The sequence shown here is derived from an EMBL/GenBank/DDBJ whole genome shotgun (WGS) entry which is preliminary data.</text>
</comment>
<dbReference type="InterPro" id="IPR044689">
    <property type="entry name" value="CGR2/3"/>
</dbReference>
<keyword evidence="1" id="KW-0812">Transmembrane</keyword>
<keyword evidence="1" id="KW-0472">Membrane</keyword>
<evidence type="ECO:0000256" key="1">
    <source>
        <dbReference type="SAM" id="Phobius"/>
    </source>
</evidence>
<dbReference type="Proteomes" id="UP001237642">
    <property type="component" value="Unassembled WGS sequence"/>
</dbReference>
<dbReference type="AlphaFoldDB" id="A0AAD8GZQ3"/>
<gene>
    <name evidence="2" type="ORF">POM88_051553</name>
</gene>
<feature type="transmembrane region" description="Helical" evidence="1">
    <location>
        <begin position="245"/>
        <end position="263"/>
    </location>
</feature>
<reference evidence="2" key="2">
    <citation type="submission" date="2023-05" db="EMBL/GenBank/DDBJ databases">
        <authorList>
            <person name="Schelkunov M.I."/>
        </authorList>
    </citation>
    <scope>NUCLEOTIDE SEQUENCE</scope>
    <source>
        <strain evidence="2">Hsosn_3</strain>
        <tissue evidence="2">Leaf</tissue>
    </source>
</reference>
<dbReference type="PANTHER" id="PTHR34208:SF12">
    <property type="entry name" value="S-ADENOSYL-L-METHIONINE-DEPENDENT METHYLTRANSFERASE"/>
    <property type="match status" value="1"/>
</dbReference>
<protein>
    <submittedName>
        <fullName evidence="2">Uncharacterized protein</fullName>
    </submittedName>
</protein>
<reference evidence="2" key="1">
    <citation type="submission" date="2023-02" db="EMBL/GenBank/DDBJ databases">
        <title>Genome of toxic invasive species Heracleum sosnowskyi carries increased number of genes despite the absence of recent whole-genome duplications.</title>
        <authorList>
            <person name="Schelkunov M."/>
            <person name="Shtratnikova V."/>
            <person name="Makarenko M."/>
            <person name="Klepikova A."/>
            <person name="Omelchenko D."/>
            <person name="Novikova G."/>
            <person name="Obukhova E."/>
            <person name="Bogdanov V."/>
            <person name="Penin A."/>
            <person name="Logacheva M."/>
        </authorList>
    </citation>
    <scope>NUCLEOTIDE SEQUENCE</scope>
    <source>
        <strain evidence="2">Hsosn_3</strain>
        <tissue evidence="2">Leaf</tissue>
    </source>
</reference>
<accession>A0AAD8GZQ3</accession>
<dbReference type="GO" id="GO:0045488">
    <property type="term" value="P:pectin metabolic process"/>
    <property type="evidence" value="ECO:0007669"/>
    <property type="project" value="InterPro"/>
</dbReference>
<keyword evidence="1" id="KW-1133">Transmembrane helix</keyword>
<keyword evidence="3" id="KW-1185">Reference proteome</keyword>
<dbReference type="PANTHER" id="PTHR34208">
    <property type="entry name" value="S-ADENOSYL-L-METHIONINE-DEPENDENT METHYLTRANSFERASE-RELATED"/>
    <property type="match status" value="1"/>
</dbReference>
<sequence>MSRRTTNSTRRLAGGGSSLFGFSHSKSAISPLLSVVLVFLGAIFFIGYFYKDSGVTLRRAVSRVEVDYLSSKYLNKTLPELARVSSNGLVIFTVTHVMVAKFRSATIAIYSSLFLYQLPVVVDVHLGYKIPIIAVFNLDSPSKSAYKSGIDGVSRCFNDDRVKFLALVTSGKGRVVVVLVSEEEFKPVKTYLKKEEGLENAEFLYYASDADYKLEQLSFSINVVHLKVISEFDSGDMNVFENVLMFRRIFCLFVVPAILSYWLRFFSDLMEMEEELVDAKHLNVGIFCSEIPWYGSPHTKGKKGYHTLADRVALIAPTSHEIPFLGDPSPSSVAADNFPLRSRSAGLVLHSHIRSSLAGSMLSASTVPFGRVIHSASLRPGELAPDPSAAAADLAGGAAADPAGRRVHLLLLQVFKPIKKTWKAS</sequence>
<proteinExistence type="predicted"/>
<name>A0AAD8GZQ3_9APIA</name>
<organism evidence="2 3">
    <name type="scientific">Heracleum sosnowskyi</name>
    <dbReference type="NCBI Taxonomy" id="360622"/>
    <lineage>
        <taxon>Eukaryota</taxon>
        <taxon>Viridiplantae</taxon>
        <taxon>Streptophyta</taxon>
        <taxon>Embryophyta</taxon>
        <taxon>Tracheophyta</taxon>
        <taxon>Spermatophyta</taxon>
        <taxon>Magnoliopsida</taxon>
        <taxon>eudicotyledons</taxon>
        <taxon>Gunneridae</taxon>
        <taxon>Pentapetalae</taxon>
        <taxon>asterids</taxon>
        <taxon>campanulids</taxon>
        <taxon>Apiales</taxon>
        <taxon>Apiaceae</taxon>
        <taxon>Apioideae</taxon>
        <taxon>apioid superclade</taxon>
        <taxon>Tordylieae</taxon>
        <taxon>Tordyliinae</taxon>
        <taxon>Heracleum</taxon>
    </lineage>
</organism>
<evidence type="ECO:0000313" key="2">
    <source>
        <dbReference type="EMBL" id="KAK1358297.1"/>
    </source>
</evidence>
<dbReference type="GO" id="GO:0008168">
    <property type="term" value="F:methyltransferase activity"/>
    <property type="evidence" value="ECO:0007669"/>
    <property type="project" value="InterPro"/>
</dbReference>
<feature type="transmembrane region" description="Helical" evidence="1">
    <location>
        <begin position="28"/>
        <end position="50"/>
    </location>
</feature>